<dbReference type="OrthoDB" id="9823169at2"/>
<name>A0A5J5IWZ9_9MICO</name>
<protein>
    <submittedName>
        <fullName evidence="2">Uncharacterized protein</fullName>
    </submittedName>
</protein>
<evidence type="ECO:0000256" key="1">
    <source>
        <dbReference type="SAM" id="MobiDB-lite"/>
    </source>
</evidence>
<evidence type="ECO:0000313" key="2">
    <source>
        <dbReference type="EMBL" id="KAA9106011.1"/>
    </source>
</evidence>
<gene>
    <name evidence="2" type="ORF">F6B43_16775</name>
</gene>
<comment type="caution">
    <text evidence="2">The sequence shown here is derived from an EMBL/GenBank/DDBJ whole genome shotgun (WGS) entry which is preliminary data.</text>
</comment>
<proteinExistence type="predicted"/>
<dbReference type="Proteomes" id="UP000325827">
    <property type="component" value="Unassembled WGS sequence"/>
</dbReference>
<evidence type="ECO:0000313" key="3">
    <source>
        <dbReference type="Proteomes" id="UP000325827"/>
    </source>
</evidence>
<dbReference type="EMBL" id="VYSA01000004">
    <property type="protein sequence ID" value="KAA9106011.1"/>
    <property type="molecule type" value="Genomic_DNA"/>
</dbReference>
<keyword evidence="3" id="KW-1185">Reference proteome</keyword>
<accession>A0A5J5IWZ9</accession>
<feature type="region of interest" description="Disordered" evidence="1">
    <location>
        <begin position="85"/>
        <end position="105"/>
    </location>
</feature>
<sequence>MVTAQTIALEDVVRPEYVTYKQAANMIGVKHDTVRVYQTRSRRIEKEGNKTGLPLFPTPMRIEGMRASAVFRRADIESYIAEQQNRADSITGRPPRNAAGRLDQDASRTVSEWLEKLLPERSISKAEVARALGIGAGPLRSRMSGQARWRTEEVTALEQLLGERQPAASSGKKRR</sequence>
<dbReference type="AlphaFoldDB" id="A0A5J5IWZ9"/>
<dbReference type="RefSeq" id="WP_150450154.1">
    <property type="nucleotide sequence ID" value="NZ_VYSA01000004.1"/>
</dbReference>
<organism evidence="2 3">
    <name type="scientific">Microbacterium rhizomatis</name>
    <dbReference type="NCBI Taxonomy" id="1631477"/>
    <lineage>
        <taxon>Bacteria</taxon>
        <taxon>Bacillati</taxon>
        <taxon>Actinomycetota</taxon>
        <taxon>Actinomycetes</taxon>
        <taxon>Micrococcales</taxon>
        <taxon>Microbacteriaceae</taxon>
        <taxon>Microbacterium</taxon>
    </lineage>
</organism>
<reference evidence="3" key="1">
    <citation type="submission" date="2019-09" db="EMBL/GenBank/DDBJ databases">
        <title>Mumia zhuanghuii sp. nov. isolated from the intestinal contents of plateau pika (Ochotona curzoniae) in the Qinghai-Tibet plateau of China.</title>
        <authorList>
            <person name="Tian Z."/>
        </authorList>
    </citation>
    <scope>NUCLEOTIDE SEQUENCE [LARGE SCALE GENOMIC DNA]</scope>
    <source>
        <strain evidence="3">JCM 30598</strain>
    </source>
</reference>